<dbReference type="AlphaFoldDB" id="A0A2U8P177"/>
<accession>A0A2U8P177</accession>
<reference evidence="2 3" key="2">
    <citation type="journal article" date="2017" name="Syst. Appl. Microbiol.">
        <title>Soybeans inoculated with root zone soils of Canadian native legumes harbour diverse and novel Bradyrhizobium spp. that possess agricultural potential.</title>
        <authorList>
            <person name="Bromfield E.S.P."/>
            <person name="Cloutier S."/>
            <person name="Tambong J.T."/>
            <person name="Tran Thi T.V."/>
        </authorList>
    </citation>
    <scope>NUCLEOTIDE SEQUENCE [LARGE SCALE GENOMIC DNA]</scope>
    <source>
        <strain evidence="2 3">OO99</strain>
    </source>
</reference>
<dbReference type="EMBL" id="CP029425">
    <property type="protein sequence ID" value="AWL91425.1"/>
    <property type="molecule type" value="Genomic_DNA"/>
</dbReference>
<sequence length="80" mass="8679">MELPPHIASDDMLPKRTLVSPETAAASPSKPLAKRALKSALASERLAVIRRKNLAGLDTKTRSLNRSFDFYAADELSTGL</sequence>
<evidence type="ECO:0000313" key="2">
    <source>
        <dbReference type="EMBL" id="AWL91425.1"/>
    </source>
</evidence>
<evidence type="ECO:0000313" key="3">
    <source>
        <dbReference type="Proteomes" id="UP000215703"/>
    </source>
</evidence>
<protein>
    <submittedName>
        <fullName evidence="2">Uncharacterized protein</fullName>
    </submittedName>
</protein>
<dbReference type="Proteomes" id="UP000215703">
    <property type="component" value="Chromosome"/>
</dbReference>
<gene>
    <name evidence="2" type="ORF">CIT37_03395</name>
</gene>
<evidence type="ECO:0000256" key="1">
    <source>
        <dbReference type="SAM" id="MobiDB-lite"/>
    </source>
</evidence>
<organism evidence="2 3">
    <name type="scientific">Bradyrhizobium ottawaense</name>
    <dbReference type="NCBI Taxonomy" id="931866"/>
    <lineage>
        <taxon>Bacteria</taxon>
        <taxon>Pseudomonadati</taxon>
        <taxon>Pseudomonadota</taxon>
        <taxon>Alphaproteobacteria</taxon>
        <taxon>Hyphomicrobiales</taxon>
        <taxon>Nitrobacteraceae</taxon>
        <taxon>Bradyrhizobium</taxon>
    </lineage>
</organism>
<reference evidence="2 3" key="1">
    <citation type="journal article" date="2014" name="Int. J. Syst. Evol. Microbiol.">
        <title>Bradyrhizobium ottawaense sp. nov., a symbiotic nitrogen fixing bacterium from root nodules of soybeans in Canada.</title>
        <authorList>
            <person name="Yu X."/>
            <person name="Cloutier S."/>
            <person name="Tambong J.T."/>
            <person name="Bromfield E.S."/>
        </authorList>
    </citation>
    <scope>NUCLEOTIDE SEQUENCE [LARGE SCALE GENOMIC DNA]</scope>
    <source>
        <strain evidence="2 3">OO99</strain>
    </source>
</reference>
<feature type="region of interest" description="Disordered" evidence="1">
    <location>
        <begin position="1"/>
        <end position="31"/>
    </location>
</feature>
<name>A0A2U8P177_9BRAD</name>
<proteinExistence type="predicted"/>